<evidence type="ECO:0000256" key="16">
    <source>
        <dbReference type="PROSITE-ProRule" id="PRU00110"/>
    </source>
</evidence>
<dbReference type="SMART" id="SM00086">
    <property type="entry name" value="PAC"/>
    <property type="match status" value="4"/>
</dbReference>
<evidence type="ECO:0000256" key="2">
    <source>
        <dbReference type="ARBA" id="ARBA00004651"/>
    </source>
</evidence>
<dbReference type="Pfam" id="PF13426">
    <property type="entry name" value="PAS_9"/>
    <property type="match status" value="1"/>
</dbReference>
<evidence type="ECO:0000256" key="4">
    <source>
        <dbReference type="ARBA" id="ARBA00022475"/>
    </source>
</evidence>
<dbReference type="SMART" id="SM00065">
    <property type="entry name" value="GAF"/>
    <property type="match status" value="1"/>
</dbReference>
<dbReference type="InterPro" id="IPR004358">
    <property type="entry name" value="Sig_transdc_His_kin-like_C"/>
</dbReference>
<proteinExistence type="predicted"/>
<keyword evidence="10" id="KW-0067">ATP-binding</keyword>
<dbReference type="Pfam" id="PF02518">
    <property type="entry name" value="HATPase_c"/>
    <property type="match status" value="1"/>
</dbReference>
<dbReference type="CDD" id="cd00082">
    <property type="entry name" value="HisKA"/>
    <property type="match status" value="1"/>
</dbReference>
<comment type="subunit">
    <text evidence="14">At low DSF concentrations, interacts with RpfF.</text>
</comment>
<feature type="domain" description="PAC" evidence="21">
    <location>
        <begin position="486"/>
        <end position="537"/>
    </location>
</feature>
<keyword evidence="4" id="KW-1003">Cell membrane</keyword>
<dbReference type="InterPro" id="IPR008207">
    <property type="entry name" value="Sig_transdc_His_kin_Hpt_dom"/>
</dbReference>
<accession>A0A4Q0MF93</accession>
<dbReference type="InterPro" id="IPR001610">
    <property type="entry name" value="PAC"/>
</dbReference>
<evidence type="ECO:0000256" key="13">
    <source>
        <dbReference type="ARBA" id="ARBA00023136"/>
    </source>
</evidence>
<dbReference type="PRINTS" id="PR00344">
    <property type="entry name" value="BCTRLSENSOR"/>
</dbReference>
<dbReference type="InterPro" id="IPR035965">
    <property type="entry name" value="PAS-like_dom_sf"/>
</dbReference>
<dbReference type="Gene3D" id="3.30.450.40">
    <property type="match status" value="1"/>
</dbReference>
<dbReference type="InterPro" id="IPR013655">
    <property type="entry name" value="PAS_fold_3"/>
</dbReference>
<evidence type="ECO:0000259" key="19">
    <source>
        <dbReference type="PROSITE" id="PS50110"/>
    </source>
</evidence>
<evidence type="ECO:0000256" key="8">
    <source>
        <dbReference type="ARBA" id="ARBA00022741"/>
    </source>
</evidence>
<comment type="subcellular location">
    <subcellularLocation>
        <location evidence="2">Cell membrane</location>
        <topology evidence="2">Multi-pass membrane protein</topology>
    </subcellularLocation>
</comment>
<dbReference type="SUPFAM" id="SSF52172">
    <property type="entry name" value="CheY-like"/>
    <property type="match status" value="2"/>
</dbReference>
<evidence type="ECO:0000256" key="6">
    <source>
        <dbReference type="ARBA" id="ARBA00022679"/>
    </source>
</evidence>
<dbReference type="Gene3D" id="3.30.565.10">
    <property type="entry name" value="Histidine kinase-like ATPase, C-terminal domain"/>
    <property type="match status" value="1"/>
</dbReference>
<evidence type="ECO:0000256" key="1">
    <source>
        <dbReference type="ARBA" id="ARBA00000085"/>
    </source>
</evidence>
<feature type="modified residue" description="4-aspartylphosphate" evidence="17">
    <location>
        <position position="1254"/>
    </location>
</feature>
<dbReference type="FunFam" id="1.10.287.130:FF:000002">
    <property type="entry name" value="Two-component osmosensing histidine kinase"/>
    <property type="match status" value="1"/>
</dbReference>
<feature type="modified residue" description="4-aspartylphosphate" evidence="17">
    <location>
        <position position="1110"/>
    </location>
</feature>
<dbReference type="Gene3D" id="3.40.50.2300">
    <property type="match status" value="2"/>
</dbReference>
<dbReference type="PROSITE" id="PS50894">
    <property type="entry name" value="HPT"/>
    <property type="match status" value="1"/>
</dbReference>
<dbReference type="GO" id="GO:0000155">
    <property type="term" value="F:phosphorelay sensor kinase activity"/>
    <property type="evidence" value="ECO:0007669"/>
    <property type="project" value="InterPro"/>
</dbReference>
<evidence type="ECO:0000256" key="12">
    <source>
        <dbReference type="ARBA" id="ARBA00023012"/>
    </source>
</evidence>
<reference evidence="23 24" key="1">
    <citation type="submission" date="2018-12" db="EMBL/GenBank/DDBJ databases">
        <title>The Draft Genome Sequence of the Soil Bacterium Pedobacter tournemirensis R1.</title>
        <authorList>
            <person name="He J."/>
        </authorList>
    </citation>
    <scope>NUCLEOTIDE SEQUENCE [LARGE SCALE GENOMIC DNA]</scope>
    <source>
        <strain evidence="23 24">R1</strain>
    </source>
</reference>
<keyword evidence="7" id="KW-0812">Transmembrane</keyword>
<dbReference type="InterPro" id="IPR000700">
    <property type="entry name" value="PAS-assoc_C"/>
</dbReference>
<evidence type="ECO:0000256" key="10">
    <source>
        <dbReference type="ARBA" id="ARBA00022840"/>
    </source>
</evidence>
<dbReference type="RefSeq" id="WP_128767334.1">
    <property type="nucleotide sequence ID" value="NZ_RXOC01000001.1"/>
</dbReference>
<protein>
    <recommendedName>
        <fullName evidence="15">Sensory/regulatory protein RpfC</fullName>
        <ecNumber evidence="3">2.7.13.3</ecNumber>
    </recommendedName>
</protein>
<evidence type="ECO:0000256" key="15">
    <source>
        <dbReference type="ARBA" id="ARBA00068150"/>
    </source>
</evidence>
<dbReference type="PROSITE" id="PS50112">
    <property type="entry name" value="PAS"/>
    <property type="match status" value="3"/>
</dbReference>
<dbReference type="InterPro" id="IPR013656">
    <property type="entry name" value="PAS_4"/>
</dbReference>
<feature type="modified residue" description="Phosphohistidine" evidence="16">
    <location>
        <position position="1393"/>
    </location>
</feature>
<dbReference type="PROSITE" id="PS50110">
    <property type="entry name" value="RESPONSE_REGULATORY"/>
    <property type="match status" value="2"/>
</dbReference>
<keyword evidence="6" id="KW-0808">Transferase</keyword>
<evidence type="ECO:0000256" key="7">
    <source>
        <dbReference type="ARBA" id="ARBA00022692"/>
    </source>
</evidence>
<dbReference type="InterPro" id="IPR001789">
    <property type="entry name" value="Sig_transdc_resp-reg_receiver"/>
</dbReference>
<dbReference type="Gene3D" id="3.30.450.20">
    <property type="entry name" value="PAS domain"/>
    <property type="match status" value="5"/>
</dbReference>
<feature type="domain" description="PAS" evidence="20">
    <location>
        <begin position="165"/>
        <end position="235"/>
    </location>
</feature>
<dbReference type="InterPro" id="IPR036641">
    <property type="entry name" value="HPT_dom_sf"/>
</dbReference>
<dbReference type="PROSITE" id="PS50113">
    <property type="entry name" value="PAC"/>
    <property type="match status" value="2"/>
</dbReference>
<dbReference type="InterPro" id="IPR029016">
    <property type="entry name" value="GAF-like_dom_sf"/>
</dbReference>
<dbReference type="PANTHER" id="PTHR45339:SF1">
    <property type="entry name" value="HYBRID SIGNAL TRANSDUCTION HISTIDINE KINASE J"/>
    <property type="match status" value="1"/>
</dbReference>
<dbReference type="SMART" id="SM00091">
    <property type="entry name" value="PAS"/>
    <property type="match status" value="4"/>
</dbReference>
<dbReference type="GO" id="GO:0005886">
    <property type="term" value="C:plasma membrane"/>
    <property type="evidence" value="ECO:0007669"/>
    <property type="project" value="UniProtKB-SubCell"/>
</dbReference>
<name>A0A4Q0MF93_9SPHI</name>
<dbReference type="EC" id="2.7.13.3" evidence="3"/>
<feature type="domain" description="PAS" evidence="20">
    <location>
        <begin position="538"/>
        <end position="585"/>
    </location>
</feature>
<dbReference type="PROSITE" id="PS50109">
    <property type="entry name" value="HIS_KIN"/>
    <property type="match status" value="1"/>
</dbReference>
<dbReference type="CDD" id="cd16922">
    <property type="entry name" value="HATPase_EvgS-ArcB-TorS-like"/>
    <property type="match status" value="1"/>
</dbReference>
<keyword evidence="9" id="KW-0418">Kinase</keyword>
<dbReference type="SMART" id="SM00387">
    <property type="entry name" value="HATPase_c"/>
    <property type="match status" value="1"/>
</dbReference>
<evidence type="ECO:0000259" key="21">
    <source>
        <dbReference type="PROSITE" id="PS50113"/>
    </source>
</evidence>
<evidence type="ECO:0000259" key="22">
    <source>
        <dbReference type="PROSITE" id="PS50894"/>
    </source>
</evidence>
<evidence type="ECO:0000256" key="3">
    <source>
        <dbReference type="ARBA" id="ARBA00012438"/>
    </source>
</evidence>
<dbReference type="CDD" id="cd00130">
    <property type="entry name" value="PAS"/>
    <property type="match status" value="3"/>
</dbReference>
<dbReference type="InterPro" id="IPR000014">
    <property type="entry name" value="PAS"/>
</dbReference>
<evidence type="ECO:0000256" key="9">
    <source>
        <dbReference type="ARBA" id="ARBA00022777"/>
    </source>
</evidence>
<keyword evidence="12" id="KW-0902">Two-component regulatory system</keyword>
<dbReference type="SUPFAM" id="SSF47226">
    <property type="entry name" value="Histidine-containing phosphotransfer domain, HPT domain"/>
    <property type="match status" value="1"/>
</dbReference>
<feature type="domain" description="Response regulatory" evidence="19">
    <location>
        <begin position="1203"/>
        <end position="1321"/>
    </location>
</feature>
<evidence type="ECO:0000256" key="11">
    <source>
        <dbReference type="ARBA" id="ARBA00022989"/>
    </source>
</evidence>
<dbReference type="SUPFAM" id="SSF55785">
    <property type="entry name" value="PYP-like sensor domain (PAS domain)"/>
    <property type="match status" value="5"/>
</dbReference>
<dbReference type="Pfam" id="PF08447">
    <property type="entry name" value="PAS_3"/>
    <property type="match status" value="1"/>
</dbReference>
<feature type="domain" description="PAC" evidence="21">
    <location>
        <begin position="627"/>
        <end position="679"/>
    </location>
</feature>
<keyword evidence="13" id="KW-0472">Membrane</keyword>
<dbReference type="SUPFAM" id="SSF55874">
    <property type="entry name" value="ATPase domain of HSP90 chaperone/DNA topoisomerase II/histidine kinase"/>
    <property type="match status" value="1"/>
</dbReference>
<keyword evidence="5 17" id="KW-0597">Phosphoprotein</keyword>
<comment type="caution">
    <text evidence="23">The sequence shown here is derived from an EMBL/GenBank/DDBJ whole genome shotgun (WGS) entry which is preliminary data.</text>
</comment>
<feature type="domain" description="HPt" evidence="22">
    <location>
        <begin position="1354"/>
        <end position="1446"/>
    </location>
</feature>
<dbReference type="InterPro" id="IPR036890">
    <property type="entry name" value="HATPase_C_sf"/>
</dbReference>
<dbReference type="InterPro" id="IPR003594">
    <property type="entry name" value="HATPase_dom"/>
</dbReference>
<dbReference type="SUPFAM" id="SSF47384">
    <property type="entry name" value="Homodimeric domain of signal transducing histidine kinase"/>
    <property type="match status" value="1"/>
</dbReference>
<evidence type="ECO:0000259" key="18">
    <source>
        <dbReference type="PROSITE" id="PS50109"/>
    </source>
</evidence>
<keyword evidence="8" id="KW-0547">Nucleotide-binding</keyword>
<gene>
    <name evidence="23" type="ORF">EKH83_00005</name>
</gene>
<dbReference type="InterPro" id="IPR005467">
    <property type="entry name" value="His_kinase_dom"/>
</dbReference>
<evidence type="ECO:0000259" key="20">
    <source>
        <dbReference type="PROSITE" id="PS50112"/>
    </source>
</evidence>
<evidence type="ECO:0000313" key="23">
    <source>
        <dbReference type="EMBL" id="RXF72150.1"/>
    </source>
</evidence>
<evidence type="ECO:0000256" key="5">
    <source>
        <dbReference type="ARBA" id="ARBA00022553"/>
    </source>
</evidence>
<sequence length="1447" mass="162864">MISPVSPNEKARLKALKSYHILDSLPEKEFDRFTELASLICGTSISLISLIDENRQWFKSKIGIDVSETSRDVAFCRYTILEKAIMEVKDATSDERFKDNPFVTGDPKIRFYAGYPIIDTAGFALGTLCVIDSVPGQLSEGQARALQLLAGEIADAIVERKEKEDQKHFEKLFNLSNDLIGVAGSDRFFKRLNPAFTTVLGWDEKTLLSAPIAEFIHPDDLEMSRAHLAKLSSENFAVNFTNRFRTSGGSYLTLHWVCSTDSTSGDIYAVARDISDEKQRERRLMISENKFRAFFENSQGLMCTHDLEGKLLTVNQAGAGLLGYTPEELTGKTLYSIIPDGQQDALTGYLEKIHAEGKANGLMHTLHKDGTVRIWVFNNVLEKSEDGGLYVIANAIDITRRHRLEADLKRANDMLEQTSKIANVGGWEVDLVTEKIFWSEQTKAIHEVDADFEPDLSSAISFYRAGSDRVKITDAVNRAVRDGLPWDLELRLITSRGREIWVRALGNPEFDGNVCKRLYGTFQDIDEKKTIEIENTRLRKLFNDVLQAASEVSIIATDPEGIITVFNTGAEHLTGYSAVEMIGKQNPAILHLASEMKERSEELSRAHGSDIFGFRTFIHNSELYGSDQNEWTYVRKDGSQFTVSLVVTTMKDDYNQVVGYLGIATDIDQQKKAELALNMEKSRLSAFVEHAPAAVAMFDADIHYIAVSNRWIEEYHLQGREVVGKSHYEVFPNISDEWKELHKRCLNGEVLKNNEDVWKPEGWNHDQHLKWEVRPWYQLDGTVGGIMMFTQDITETCRQREELRKAKLLAEQASVAKSEFLANMSHEIRTPLNGIIGFTDLVLKTSLNDTQHQYLSIVNQSGSALLGIINDILDFSKIEAGKLDLDISECDLYELSSQAADIISYQVQKKGVEMLLDISSDLPRFIETDSVRLKQVLINLLSNAVKFTEKGEIELKIKAIESNTNTTSFRFEVRDTGIGIKPERQERIFEAFLQEDVSTTKKYGGTGLGLTISNRLLGLMDSRLQLKSTPGLGSTFYFDITVPARRGEPINWAGIDQIKNVLIVDDNDNNRIILKQMLLLKQISTEEARNGIEAINRLANGERFDVIIMDYHMPYMDGLETIKKIRNHFSESEEQALILLHSSSDDGTLIKGCEELHISNRLIKPVKTQELYNAMSRLFTVGNGDQQGSIDEPQVVVNHGLLKVLVAEDNTVNMLLAKTVIGRIAPESVVIEAKNGAEAVRLCTEELPDIIFMDIQMPEMNGYEATAKIRKLFPEASVPIIALTAGNVKGEKEKCLDAGMNDFIAKPFVEETLIPIFNHWLGANRSPQINEIIIQMENSRHFNMDTIREYVSDDAEIIRELLRLTINELRNSRSDLESLLIHPNLSKLNQTGHRLYGTTVSAGMDQLACIARKIEHLTKVEGDTIGNIIRDAVEEIDLVVELIKNEI</sequence>
<dbReference type="Gene3D" id="1.10.287.130">
    <property type="match status" value="1"/>
</dbReference>
<feature type="domain" description="PAS" evidence="20">
    <location>
        <begin position="287"/>
        <end position="357"/>
    </location>
</feature>
<dbReference type="NCBIfam" id="TIGR00229">
    <property type="entry name" value="sensory_box"/>
    <property type="match status" value="4"/>
</dbReference>
<feature type="domain" description="Response regulatory" evidence="19">
    <location>
        <begin position="1060"/>
        <end position="1179"/>
    </location>
</feature>
<dbReference type="GO" id="GO:0005524">
    <property type="term" value="F:ATP binding"/>
    <property type="evidence" value="ECO:0007669"/>
    <property type="project" value="UniProtKB-KW"/>
</dbReference>
<dbReference type="Proteomes" id="UP000290848">
    <property type="component" value="Unassembled WGS sequence"/>
</dbReference>
<evidence type="ECO:0000313" key="24">
    <source>
        <dbReference type="Proteomes" id="UP000290848"/>
    </source>
</evidence>
<dbReference type="SMART" id="SM00448">
    <property type="entry name" value="REC"/>
    <property type="match status" value="2"/>
</dbReference>
<dbReference type="Pfam" id="PF00512">
    <property type="entry name" value="HisKA"/>
    <property type="match status" value="1"/>
</dbReference>
<dbReference type="InterPro" id="IPR036097">
    <property type="entry name" value="HisK_dim/P_sf"/>
</dbReference>
<dbReference type="InterPro" id="IPR003018">
    <property type="entry name" value="GAF"/>
</dbReference>
<dbReference type="InterPro" id="IPR003661">
    <property type="entry name" value="HisK_dim/P_dom"/>
</dbReference>
<dbReference type="Pfam" id="PF08448">
    <property type="entry name" value="PAS_4"/>
    <property type="match status" value="2"/>
</dbReference>
<keyword evidence="11" id="KW-1133">Transmembrane helix</keyword>
<dbReference type="SMART" id="SM00388">
    <property type="entry name" value="HisKA"/>
    <property type="match status" value="1"/>
</dbReference>
<dbReference type="FunFam" id="3.30.565.10:FF:000010">
    <property type="entry name" value="Sensor histidine kinase RcsC"/>
    <property type="match status" value="1"/>
</dbReference>
<feature type="domain" description="Histidine kinase" evidence="18">
    <location>
        <begin position="823"/>
        <end position="1044"/>
    </location>
</feature>
<dbReference type="SUPFAM" id="SSF55781">
    <property type="entry name" value="GAF domain-like"/>
    <property type="match status" value="1"/>
</dbReference>
<organism evidence="23 24">
    <name type="scientific">Arcticibacter tournemirensis</name>
    <dbReference type="NCBI Taxonomy" id="699437"/>
    <lineage>
        <taxon>Bacteria</taxon>
        <taxon>Pseudomonadati</taxon>
        <taxon>Bacteroidota</taxon>
        <taxon>Sphingobacteriia</taxon>
        <taxon>Sphingobacteriales</taxon>
        <taxon>Sphingobacteriaceae</taxon>
        <taxon>Arcticibacter</taxon>
    </lineage>
</organism>
<evidence type="ECO:0000256" key="17">
    <source>
        <dbReference type="PROSITE-ProRule" id="PRU00169"/>
    </source>
</evidence>
<comment type="catalytic activity">
    <reaction evidence="1">
        <text>ATP + protein L-histidine = ADP + protein N-phospho-L-histidine.</text>
        <dbReference type="EC" id="2.7.13.3"/>
    </reaction>
</comment>
<dbReference type="CDD" id="cd17546">
    <property type="entry name" value="REC_hyHK_CKI1_RcsC-like"/>
    <property type="match status" value="2"/>
</dbReference>
<dbReference type="PANTHER" id="PTHR45339">
    <property type="entry name" value="HYBRID SIGNAL TRANSDUCTION HISTIDINE KINASE J"/>
    <property type="match status" value="1"/>
</dbReference>
<dbReference type="EMBL" id="RXOC01000001">
    <property type="protein sequence ID" value="RXF72150.1"/>
    <property type="molecule type" value="Genomic_DNA"/>
</dbReference>
<dbReference type="InterPro" id="IPR011006">
    <property type="entry name" value="CheY-like_superfamily"/>
</dbReference>
<evidence type="ECO:0000256" key="14">
    <source>
        <dbReference type="ARBA" id="ARBA00064003"/>
    </source>
</evidence>
<dbReference type="Pfam" id="PF00072">
    <property type="entry name" value="Response_reg"/>
    <property type="match status" value="2"/>
</dbReference>
<dbReference type="Gene3D" id="1.20.120.160">
    <property type="entry name" value="HPT domain"/>
    <property type="match status" value="1"/>
</dbReference>